<dbReference type="Proteomes" id="UP000095300">
    <property type="component" value="Unassembled WGS sequence"/>
</dbReference>
<name>A0A1I8NPQ6_STOCA</name>
<keyword evidence="4 8" id="KW-0479">Metal-binding</keyword>
<dbReference type="GO" id="GO:0020037">
    <property type="term" value="F:heme binding"/>
    <property type="evidence" value="ECO:0007669"/>
    <property type="project" value="InterPro"/>
</dbReference>
<evidence type="ECO:0008006" key="12">
    <source>
        <dbReference type="Google" id="ProtNLM"/>
    </source>
</evidence>
<dbReference type="VEuPathDB" id="VectorBase:SCAU000964"/>
<evidence type="ECO:0000256" key="3">
    <source>
        <dbReference type="ARBA" id="ARBA00022617"/>
    </source>
</evidence>
<evidence type="ECO:0000256" key="9">
    <source>
        <dbReference type="RuleBase" id="RU000461"/>
    </source>
</evidence>
<dbReference type="InterPro" id="IPR036396">
    <property type="entry name" value="Cyt_P450_sf"/>
</dbReference>
<accession>A0A1I8NPQ6</accession>
<keyword evidence="11" id="KW-1185">Reference proteome</keyword>
<dbReference type="GO" id="GO:0005506">
    <property type="term" value="F:iron ion binding"/>
    <property type="evidence" value="ECO:0007669"/>
    <property type="project" value="InterPro"/>
</dbReference>
<dbReference type="GO" id="GO:0004497">
    <property type="term" value="F:monooxygenase activity"/>
    <property type="evidence" value="ECO:0007669"/>
    <property type="project" value="UniProtKB-KW"/>
</dbReference>
<dbReference type="EnsemblMetazoa" id="SCAU000964-RA">
    <property type="protein sequence ID" value="SCAU000964-PA"/>
    <property type="gene ID" value="SCAU000964"/>
</dbReference>
<keyword evidence="5 9" id="KW-0560">Oxidoreductase</keyword>
<dbReference type="InterPro" id="IPR050479">
    <property type="entry name" value="CYP11_CYP27_families"/>
</dbReference>
<evidence type="ECO:0000256" key="7">
    <source>
        <dbReference type="ARBA" id="ARBA00023033"/>
    </source>
</evidence>
<dbReference type="Gene3D" id="1.10.630.10">
    <property type="entry name" value="Cytochrome P450"/>
    <property type="match status" value="1"/>
</dbReference>
<comment type="similarity">
    <text evidence="2 9">Belongs to the cytochrome P450 family.</text>
</comment>
<organism evidence="10 11">
    <name type="scientific">Stomoxys calcitrans</name>
    <name type="common">Stable fly</name>
    <name type="synonym">Conops calcitrans</name>
    <dbReference type="NCBI Taxonomy" id="35570"/>
    <lineage>
        <taxon>Eukaryota</taxon>
        <taxon>Metazoa</taxon>
        <taxon>Ecdysozoa</taxon>
        <taxon>Arthropoda</taxon>
        <taxon>Hexapoda</taxon>
        <taxon>Insecta</taxon>
        <taxon>Pterygota</taxon>
        <taxon>Neoptera</taxon>
        <taxon>Endopterygota</taxon>
        <taxon>Diptera</taxon>
        <taxon>Brachycera</taxon>
        <taxon>Muscomorpha</taxon>
        <taxon>Muscoidea</taxon>
        <taxon>Muscidae</taxon>
        <taxon>Stomoxys</taxon>
    </lineage>
</organism>
<proteinExistence type="inferred from homology"/>
<protein>
    <recommendedName>
        <fullName evidence="12">Cytochrome P450</fullName>
    </recommendedName>
</protein>
<dbReference type="SUPFAM" id="SSF48264">
    <property type="entry name" value="Cytochrome P450"/>
    <property type="match status" value="1"/>
</dbReference>
<dbReference type="PROSITE" id="PS00086">
    <property type="entry name" value="CYTOCHROME_P450"/>
    <property type="match status" value="1"/>
</dbReference>
<dbReference type="Pfam" id="PF00067">
    <property type="entry name" value="p450"/>
    <property type="match status" value="1"/>
</dbReference>
<evidence type="ECO:0000256" key="4">
    <source>
        <dbReference type="ARBA" id="ARBA00022723"/>
    </source>
</evidence>
<dbReference type="FunFam" id="1.10.630.10:FF:000006">
    <property type="entry name" value="Cytochrome P450 302a1, mitochondrial"/>
    <property type="match status" value="1"/>
</dbReference>
<dbReference type="InterPro" id="IPR017972">
    <property type="entry name" value="Cyt_P450_CS"/>
</dbReference>
<sequence length="503" mass="58299">HEASSSDSTEILQREWDQARPYKSLPGPTKFEMFRGFMKGGDFHGKPFDQVIRMCRQRYGDIYLLPGLFGMSTNLVTFNLEDHEKVFRTEGPNPLRPGMEAVEFYRLSRKNSIYSEDYLGVAGNGKQWGKFRHMVNPILMQPRSMPLYIDPMQKVNAKFIQRIHELRDPVSFEVPSNFLTQINCLSLESLAHIALDKEMGLLSDNSQVPEAREMFKHLFSFGDSFYDLGVQPTIYKYVKTPAYKRFERAMDVVYEICTKYVMETVQRLERNDFSGEDKSILEILLKIDRKMAIITAIDLLMGGVEITSTVLAAVFLCISKNPEKQDKLRQEILSNIGKTQPFTLENMKNLPYLRACIKEALRIYPVMFGNIRITGRDLSLSGYQIPKGTNAFMASNMLLHDDRYFPRPLEYIPERWLRSTDGQMDELCVKNNSPFIFLPFGFGPRSCLGKRIVDMEMEMTLANVVRNFKMEYNYSTDNAFRTYFMNTCIIPLNFKFTDLEGFE</sequence>
<comment type="cofactor">
    <cofactor evidence="1 8">
        <name>heme</name>
        <dbReference type="ChEBI" id="CHEBI:30413"/>
    </cofactor>
</comment>
<dbReference type="PANTHER" id="PTHR24279:SF120">
    <property type="entry name" value="CYTOCHROME P450"/>
    <property type="match status" value="1"/>
</dbReference>
<dbReference type="OrthoDB" id="3945418at2759"/>
<feature type="binding site" description="axial binding residue" evidence="8">
    <location>
        <position position="447"/>
    </location>
    <ligand>
        <name>heme</name>
        <dbReference type="ChEBI" id="CHEBI:30413"/>
    </ligand>
    <ligandPart>
        <name>Fe</name>
        <dbReference type="ChEBI" id="CHEBI:18248"/>
    </ligandPart>
</feature>
<keyword evidence="3 8" id="KW-0349">Heme</keyword>
<dbReference type="PRINTS" id="PR00463">
    <property type="entry name" value="EP450I"/>
</dbReference>
<dbReference type="AlphaFoldDB" id="A0A1I8NPQ6"/>
<dbReference type="STRING" id="35570.A0A1I8NPQ6"/>
<dbReference type="InterPro" id="IPR002401">
    <property type="entry name" value="Cyt_P450_E_grp-I"/>
</dbReference>
<keyword evidence="7 9" id="KW-0503">Monooxygenase</keyword>
<evidence type="ECO:0000256" key="5">
    <source>
        <dbReference type="ARBA" id="ARBA00023002"/>
    </source>
</evidence>
<dbReference type="GO" id="GO:0016705">
    <property type="term" value="F:oxidoreductase activity, acting on paired donors, with incorporation or reduction of molecular oxygen"/>
    <property type="evidence" value="ECO:0007669"/>
    <property type="project" value="InterPro"/>
</dbReference>
<dbReference type="PANTHER" id="PTHR24279">
    <property type="entry name" value="CYTOCHROME P450"/>
    <property type="match status" value="1"/>
</dbReference>
<evidence type="ECO:0000256" key="8">
    <source>
        <dbReference type="PIRSR" id="PIRSR602401-1"/>
    </source>
</evidence>
<evidence type="ECO:0000256" key="1">
    <source>
        <dbReference type="ARBA" id="ARBA00001971"/>
    </source>
</evidence>
<evidence type="ECO:0000256" key="2">
    <source>
        <dbReference type="ARBA" id="ARBA00010617"/>
    </source>
</evidence>
<evidence type="ECO:0000313" key="10">
    <source>
        <dbReference type="EnsemblMetazoa" id="SCAU000964-PA"/>
    </source>
</evidence>
<gene>
    <name evidence="10" type="primary">106094208</name>
</gene>
<keyword evidence="6 8" id="KW-0408">Iron</keyword>
<dbReference type="PRINTS" id="PR00385">
    <property type="entry name" value="P450"/>
</dbReference>
<evidence type="ECO:0000313" key="11">
    <source>
        <dbReference type="Proteomes" id="UP000095300"/>
    </source>
</evidence>
<dbReference type="InterPro" id="IPR001128">
    <property type="entry name" value="Cyt_P450"/>
</dbReference>
<dbReference type="CDD" id="cd11054">
    <property type="entry name" value="CYP24A1-like"/>
    <property type="match status" value="1"/>
</dbReference>
<reference evidence="10" key="1">
    <citation type="submission" date="2020-05" db="UniProtKB">
        <authorList>
            <consortium name="EnsemblMetazoa"/>
        </authorList>
    </citation>
    <scope>IDENTIFICATION</scope>
    <source>
        <strain evidence="10">USDA</strain>
    </source>
</reference>
<evidence type="ECO:0000256" key="6">
    <source>
        <dbReference type="ARBA" id="ARBA00023004"/>
    </source>
</evidence>